<organism evidence="1 2">
    <name type="scientific">Entomophthora muscae</name>
    <dbReference type="NCBI Taxonomy" id="34485"/>
    <lineage>
        <taxon>Eukaryota</taxon>
        <taxon>Fungi</taxon>
        <taxon>Fungi incertae sedis</taxon>
        <taxon>Zoopagomycota</taxon>
        <taxon>Entomophthoromycotina</taxon>
        <taxon>Entomophthoromycetes</taxon>
        <taxon>Entomophthorales</taxon>
        <taxon>Entomophthoraceae</taxon>
        <taxon>Entomophthora</taxon>
    </lineage>
</organism>
<sequence>MDLESRVNCVQVGLLKHPYGGNIGMGKRQPNIINQNYVDLGSGTRWLLRGIVWVLKVVYSSAVPIAIITILSIVRAEQWNLSEYLWLSWAVCEMGCFIRWKQMLLGPSVRKPCTVALNDQVSNVKHALSHIDNIDEVLSYWMLKRPKTALSIGHFKDWIVNLFLDKDPKLMTPEEKSVAQQIFPLFDARLPKTSSPAQPLKKKLFMNPSTDDLPCHYKPMVVTLYLAALRLIAASVLRMLGFKRFVTKQQSYWLLQGSNTEPAIMYVHGIGIGFFMYLPKIWEIVSRHPGRSVILLDQPHISMAPAETILDRNHTLAALDAILIRHAVAKISIIAHSYGTIVASWITQLRPHYLAQLVLVDPVCFRMWDATLAKNFLYAEPISLLHEIMRFFVSQDPMISRTVGRELYWYESMLYPERITVPSTIFLSTQDWLVSPTSTKAYLEKRLPCHANLVLFDTFHGGSLFNKGYYTQVSQCIN</sequence>
<proteinExistence type="predicted"/>
<dbReference type="EMBL" id="QTSX02002194">
    <property type="protein sequence ID" value="KAJ9077503.1"/>
    <property type="molecule type" value="Genomic_DNA"/>
</dbReference>
<keyword evidence="2" id="KW-1185">Reference proteome</keyword>
<evidence type="ECO:0000313" key="1">
    <source>
        <dbReference type="EMBL" id="KAJ9077503.1"/>
    </source>
</evidence>
<dbReference type="Proteomes" id="UP001165960">
    <property type="component" value="Unassembled WGS sequence"/>
</dbReference>
<name>A0ACC2TS54_9FUNG</name>
<evidence type="ECO:0000313" key="2">
    <source>
        <dbReference type="Proteomes" id="UP001165960"/>
    </source>
</evidence>
<comment type="caution">
    <text evidence="1">The sequence shown here is derived from an EMBL/GenBank/DDBJ whole genome shotgun (WGS) entry which is preliminary data.</text>
</comment>
<reference evidence="1" key="1">
    <citation type="submission" date="2022-04" db="EMBL/GenBank/DDBJ databases">
        <title>Genome of the entomopathogenic fungus Entomophthora muscae.</title>
        <authorList>
            <person name="Elya C."/>
            <person name="Lovett B.R."/>
            <person name="Lee E."/>
            <person name="Macias A.M."/>
            <person name="Hajek A.E."/>
            <person name="De Bivort B.L."/>
            <person name="Kasson M.T."/>
            <person name="De Fine Licht H.H."/>
            <person name="Stajich J.E."/>
        </authorList>
    </citation>
    <scope>NUCLEOTIDE SEQUENCE</scope>
    <source>
        <strain evidence="1">Berkeley</strain>
    </source>
</reference>
<protein>
    <submittedName>
        <fullName evidence="1">Uncharacterized protein</fullName>
    </submittedName>
</protein>
<gene>
    <name evidence="1" type="ORF">DSO57_1016105</name>
</gene>
<accession>A0ACC2TS54</accession>